<accession>A0A5B7ED61</accession>
<gene>
    <name evidence="1" type="ORF">E2C01_025365</name>
</gene>
<reference evidence="1 2" key="1">
    <citation type="submission" date="2019-05" db="EMBL/GenBank/DDBJ databases">
        <title>Another draft genome of Portunus trituberculatus and its Hox gene families provides insights of decapod evolution.</title>
        <authorList>
            <person name="Jeong J.-H."/>
            <person name="Song I."/>
            <person name="Kim S."/>
            <person name="Choi T."/>
            <person name="Kim D."/>
            <person name="Ryu S."/>
            <person name="Kim W."/>
        </authorList>
    </citation>
    <scope>NUCLEOTIDE SEQUENCE [LARGE SCALE GENOMIC DNA]</scope>
    <source>
        <tissue evidence="1">Muscle</tissue>
    </source>
</reference>
<keyword evidence="2" id="KW-1185">Reference proteome</keyword>
<evidence type="ECO:0000313" key="1">
    <source>
        <dbReference type="EMBL" id="MPC32062.1"/>
    </source>
</evidence>
<dbReference type="AlphaFoldDB" id="A0A5B7ED61"/>
<organism evidence="1 2">
    <name type="scientific">Portunus trituberculatus</name>
    <name type="common">Swimming crab</name>
    <name type="synonym">Neptunus trituberculatus</name>
    <dbReference type="NCBI Taxonomy" id="210409"/>
    <lineage>
        <taxon>Eukaryota</taxon>
        <taxon>Metazoa</taxon>
        <taxon>Ecdysozoa</taxon>
        <taxon>Arthropoda</taxon>
        <taxon>Crustacea</taxon>
        <taxon>Multicrustacea</taxon>
        <taxon>Malacostraca</taxon>
        <taxon>Eumalacostraca</taxon>
        <taxon>Eucarida</taxon>
        <taxon>Decapoda</taxon>
        <taxon>Pleocyemata</taxon>
        <taxon>Brachyura</taxon>
        <taxon>Eubrachyura</taxon>
        <taxon>Portunoidea</taxon>
        <taxon>Portunidae</taxon>
        <taxon>Portuninae</taxon>
        <taxon>Portunus</taxon>
    </lineage>
</organism>
<protein>
    <submittedName>
        <fullName evidence="1">Uncharacterized protein</fullName>
    </submittedName>
</protein>
<dbReference type="Proteomes" id="UP000324222">
    <property type="component" value="Unassembled WGS sequence"/>
</dbReference>
<sequence>MAVAQTPSELLQPRCLTWHQQRQYINKYSSLWNALLTSGRGQPRAKKRKLEKSSLERWLTKEYKKCQNRQPELGEHMV</sequence>
<name>A0A5B7ED61_PORTR</name>
<proteinExistence type="predicted"/>
<comment type="caution">
    <text evidence="1">The sequence shown here is derived from an EMBL/GenBank/DDBJ whole genome shotgun (WGS) entry which is preliminary data.</text>
</comment>
<evidence type="ECO:0000313" key="2">
    <source>
        <dbReference type="Proteomes" id="UP000324222"/>
    </source>
</evidence>
<dbReference type="EMBL" id="VSRR010002554">
    <property type="protein sequence ID" value="MPC32062.1"/>
    <property type="molecule type" value="Genomic_DNA"/>
</dbReference>